<keyword evidence="7" id="KW-1185">Reference proteome</keyword>
<evidence type="ECO:0000256" key="1">
    <source>
        <dbReference type="ARBA" id="ARBA00009512"/>
    </source>
</evidence>
<protein>
    <recommendedName>
        <fullName evidence="3 4">Small ribosomal subunit protein bS6</fullName>
    </recommendedName>
</protein>
<dbReference type="Pfam" id="PF01250">
    <property type="entry name" value="Ribosomal_S6"/>
    <property type="match status" value="1"/>
</dbReference>
<dbReference type="InterPro" id="IPR035980">
    <property type="entry name" value="Ribosomal_bS6_sf"/>
</dbReference>
<dbReference type="HAMAP" id="MF_00360">
    <property type="entry name" value="Ribosomal_bS6"/>
    <property type="match status" value="1"/>
</dbReference>
<gene>
    <name evidence="4 6" type="primary">rpsF</name>
    <name evidence="6" type="ORF">ESOMN_v1c07030</name>
</gene>
<dbReference type="InterPro" id="IPR000529">
    <property type="entry name" value="Ribosomal_bS6"/>
</dbReference>
<evidence type="ECO:0000256" key="2">
    <source>
        <dbReference type="ARBA" id="ARBA00035104"/>
    </source>
</evidence>
<sequence length="297" mass="33635">MIRKYEVMYILDQDVKNAKEIQEKLHGILATGGKIIESKDWGLMNFAYEINHKKKGYYTVVIVETTTEAINEFKRITGIDKSVIRSLVLNTENVQNYEQSTELSKTDMTKFEEERRERKNNFKKPFVKNANFNNTTSSTNEEGRKPFVKKNDAAAPKTVALAAKVETVNADESKAYLEAVKAKYAAKLEEEAAHEAKEKAKHEAALAAAKDEAEKEAIKKAKAEKEAAKAQMSTEERAKLDGSDSIEEARSELQKHANALRSLVPAEEKKIHAANLRDMTKKELIKYMKKVHDVLEK</sequence>
<name>A0A2K8NZ43_9MOLU</name>
<keyword evidence="4 6" id="KW-0689">Ribosomal protein</keyword>
<organism evidence="6 7">
    <name type="scientific">Williamsoniiplasma somnilux</name>
    <dbReference type="NCBI Taxonomy" id="215578"/>
    <lineage>
        <taxon>Bacteria</taxon>
        <taxon>Bacillati</taxon>
        <taxon>Mycoplasmatota</taxon>
        <taxon>Mollicutes</taxon>
        <taxon>Entomoplasmatales</taxon>
        <taxon>Williamsoniiplasma</taxon>
    </lineage>
</organism>
<evidence type="ECO:0000256" key="5">
    <source>
        <dbReference type="SAM" id="MobiDB-lite"/>
    </source>
</evidence>
<comment type="similarity">
    <text evidence="1 4">Belongs to the bacterial ribosomal protein bS6 family.</text>
</comment>
<evidence type="ECO:0000313" key="7">
    <source>
        <dbReference type="Proteomes" id="UP000232230"/>
    </source>
</evidence>
<dbReference type="InterPro" id="IPR014717">
    <property type="entry name" value="Transl_elong_EF1B/ribsomal_bS6"/>
</dbReference>
<dbReference type="GO" id="GO:0005840">
    <property type="term" value="C:ribosome"/>
    <property type="evidence" value="ECO:0007669"/>
    <property type="project" value="UniProtKB-KW"/>
</dbReference>
<dbReference type="GO" id="GO:0070181">
    <property type="term" value="F:small ribosomal subunit rRNA binding"/>
    <property type="evidence" value="ECO:0007669"/>
    <property type="project" value="TreeGrafter"/>
</dbReference>
<dbReference type="GO" id="GO:1990904">
    <property type="term" value="C:ribonucleoprotein complex"/>
    <property type="evidence" value="ECO:0007669"/>
    <property type="project" value="UniProtKB-KW"/>
</dbReference>
<dbReference type="CDD" id="cd00473">
    <property type="entry name" value="bS6"/>
    <property type="match status" value="1"/>
</dbReference>
<dbReference type="KEGG" id="esx:ESOMN_v1c07030"/>
<dbReference type="GO" id="GO:0003735">
    <property type="term" value="F:structural constituent of ribosome"/>
    <property type="evidence" value="ECO:0007669"/>
    <property type="project" value="InterPro"/>
</dbReference>
<keyword evidence="4" id="KW-0687">Ribonucleoprotein</keyword>
<dbReference type="InterPro" id="IPR020814">
    <property type="entry name" value="Ribosomal_S6_plastid/chlpt"/>
</dbReference>
<dbReference type="SUPFAM" id="SSF54995">
    <property type="entry name" value="Ribosomal protein S6"/>
    <property type="match status" value="1"/>
</dbReference>
<dbReference type="GO" id="GO:0005737">
    <property type="term" value="C:cytoplasm"/>
    <property type="evidence" value="ECO:0007669"/>
    <property type="project" value="UniProtKB-ARBA"/>
</dbReference>
<evidence type="ECO:0000313" key="6">
    <source>
        <dbReference type="EMBL" id="ATZ19085.1"/>
    </source>
</evidence>
<dbReference type="AlphaFoldDB" id="A0A2K8NZ43"/>
<reference evidence="6 7" key="1">
    <citation type="submission" date="2017-11" db="EMBL/GenBank/DDBJ databases">
        <title>Genome sequence of Entomoplasma somnilux PYAN-1 (ATCC 49194).</title>
        <authorList>
            <person name="Lo W.-S."/>
            <person name="Gasparich G.E."/>
            <person name="Kuo C.-H."/>
        </authorList>
    </citation>
    <scope>NUCLEOTIDE SEQUENCE [LARGE SCALE GENOMIC DNA]</scope>
    <source>
        <strain evidence="6 7">PYAN-1</strain>
    </source>
</reference>
<dbReference type="EMBL" id="CP024965">
    <property type="protein sequence ID" value="ATZ19085.1"/>
    <property type="molecule type" value="Genomic_DNA"/>
</dbReference>
<dbReference type="PANTHER" id="PTHR21011:SF1">
    <property type="entry name" value="SMALL RIBOSOMAL SUBUNIT PROTEIN BS6M"/>
    <property type="match status" value="1"/>
</dbReference>
<comment type="function">
    <text evidence="2 4">Binds together with bS18 to 16S ribosomal RNA.</text>
</comment>
<dbReference type="Proteomes" id="UP000232230">
    <property type="component" value="Chromosome"/>
</dbReference>
<dbReference type="RefSeq" id="WP_084027480.1">
    <property type="nucleotide sequence ID" value="NZ_CP024965.1"/>
</dbReference>
<keyword evidence="4" id="KW-0699">rRNA-binding</keyword>
<dbReference type="GO" id="GO:0006412">
    <property type="term" value="P:translation"/>
    <property type="evidence" value="ECO:0007669"/>
    <property type="project" value="UniProtKB-UniRule"/>
</dbReference>
<dbReference type="NCBIfam" id="TIGR00166">
    <property type="entry name" value="S6"/>
    <property type="match status" value="1"/>
</dbReference>
<feature type="region of interest" description="Disordered" evidence="5">
    <location>
        <begin position="217"/>
        <end position="254"/>
    </location>
</feature>
<keyword evidence="4" id="KW-0694">RNA-binding</keyword>
<proteinExistence type="inferred from homology"/>
<dbReference type="PANTHER" id="PTHR21011">
    <property type="entry name" value="MITOCHONDRIAL 28S RIBOSOMAL PROTEIN S6"/>
    <property type="match status" value="1"/>
</dbReference>
<evidence type="ECO:0000256" key="4">
    <source>
        <dbReference type="HAMAP-Rule" id="MF_00360"/>
    </source>
</evidence>
<dbReference type="Gene3D" id="3.30.70.60">
    <property type="match status" value="1"/>
</dbReference>
<evidence type="ECO:0000256" key="3">
    <source>
        <dbReference type="ARBA" id="ARBA00035294"/>
    </source>
</evidence>
<accession>A0A2K8NZ43</accession>